<name>A0A7J6S9W4_PEROL</name>
<feature type="region of interest" description="Disordered" evidence="1">
    <location>
        <begin position="1"/>
        <end position="21"/>
    </location>
</feature>
<reference evidence="2 3" key="1">
    <citation type="submission" date="2020-04" db="EMBL/GenBank/DDBJ databases">
        <title>Perkinsus olseni comparative genomics.</title>
        <authorList>
            <person name="Bogema D.R."/>
        </authorList>
    </citation>
    <scope>NUCLEOTIDE SEQUENCE [LARGE SCALE GENOMIC DNA]</scope>
    <source>
        <strain evidence="2 3">ATCC PRA-207</strain>
    </source>
</reference>
<organism evidence="2 3">
    <name type="scientific">Perkinsus olseni</name>
    <name type="common">Perkinsus atlanticus</name>
    <dbReference type="NCBI Taxonomy" id="32597"/>
    <lineage>
        <taxon>Eukaryota</taxon>
        <taxon>Sar</taxon>
        <taxon>Alveolata</taxon>
        <taxon>Perkinsozoa</taxon>
        <taxon>Perkinsea</taxon>
        <taxon>Perkinsida</taxon>
        <taxon>Perkinsidae</taxon>
        <taxon>Perkinsus</taxon>
    </lineage>
</organism>
<comment type="caution">
    <text evidence="2">The sequence shown here is derived from an EMBL/GenBank/DDBJ whole genome shotgun (WGS) entry which is preliminary data.</text>
</comment>
<gene>
    <name evidence="2" type="ORF">FOZ63_019293</name>
</gene>
<dbReference type="AlphaFoldDB" id="A0A7J6S9W4"/>
<proteinExistence type="predicted"/>
<evidence type="ECO:0000256" key="1">
    <source>
        <dbReference type="SAM" id="MobiDB-lite"/>
    </source>
</evidence>
<feature type="non-terminal residue" evidence="2">
    <location>
        <position position="1"/>
    </location>
</feature>
<feature type="compositionally biased region" description="Polar residues" evidence="1">
    <location>
        <begin position="1"/>
        <end position="17"/>
    </location>
</feature>
<protein>
    <submittedName>
        <fullName evidence="2">Uncharacterized protein</fullName>
    </submittedName>
</protein>
<feature type="non-terminal residue" evidence="2">
    <location>
        <position position="197"/>
    </location>
</feature>
<dbReference type="Proteomes" id="UP000553632">
    <property type="component" value="Unassembled WGS sequence"/>
</dbReference>
<evidence type="ECO:0000313" key="3">
    <source>
        <dbReference type="Proteomes" id="UP000553632"/>
    </source>
</evidence>
<evidence type="ECO:0000313" key="2">
    <source>
        <dbReference type="EMBL" id="KAF4729176.1"/>
    </source>
</evidence>
<keyword evidence="3" id="KW-1185">Reference proteome</keyword>
<accession>A0A7J6S9W4</accession>
<sequence length="197" mass="21400">PFRLQPSVTTANTESGANTGGSLSGVVRLDVEYCDALHSFFYHESATGGAAAPEEQTGTTCSTCGHDTSLAYYQHPVSATRVCVRCYSLGLYSGAEQQHYQVIEDDDSTSSVDPGSGAADIRDESSLEFVEVCDKYHLCVSRYREFGEEVELGRYAQFRHVATGKLLCVDISVDEGDYGIYRHCLEATDCYTQGSPG</sequence>
<dbReference type="EMBL" id="JABANO010020020">
    <property type="protein sequence ID" value="KAF4729176.1"/>
    <property type="molecule type" value="Genomic_DNA"/>
</dbReference>